<feature type="compositionally biased region" description="Basic residues" evidence="1">
    <location>
        <begin position="369"/>
        <end position="378"/>
    </location>
</feature>
<evidence type="ECO:0000313" key="2">
    <source>
        <dbReference type="EMBL" id="PWN91563.1"/>
    </source>
</evidence>
<reference evidence="2 3" key="1">
    <citation type="journal article" date="2018" name="Mol. Biol. Evol.">
        <title>Broad Genomic Sampling Reveals a Smut Pathogenic Ancestry of the Fungal Clade Ustilaginomycotina.</title>
        <authorList>
            <person name="Kijpornyongpan T."/>
            <person name="Mondo S.J."/>
            <person name="Barry K."/>
            <person name="Sandor L."/>
            <person name="Lee J."/>
            <person name="Lipzen A."/>
            <person name="Pangilinan J."/>
            <person name="LaButti K."/>
            <person name="Hainaut M."/>
            <person name="Henrissat B."/>
            <person name="Grigoriev I.V."/>
            <person name="Spatafora J.W."/>
            <person name="Aime M.C."/>
        </authorList>
    </citation>
    <scope>NUCLEOTIDE SEQUENCE [LARGE SCALE GENOMIC DNA]</scope>
    <source>
        <strain evidence="2 3">MCA 4198</strain>
    </source>
</reference>
<dbReference type="OrthoDB" id="128867at2759"/>
<name>A0A316YU56_9BASI</name>
<proteinExistence type="predicted"/>
<organism evidence="2 3">
    <name type="scientific">Acaromyces ingoldii</name>
    <dbReference type="NCBI Taxonomy" id="215250"/>
    <lineage>
        <taxon>Eukaryota</taxon>
        <taxon>Fungi</taxon>
        <taxon>Dikarya</taxon>
        <taxon>Basidiomycota</taxon>
        <taxon>Ustilaginomycotina</taxon>
        <taxon>Exobasidiomycetes</taxon>
        <taxon>Exobasidiales</taxon>
        <taxon>Cryptobasidiaceae</taxon>
        <taxon>Acaromyces</taxon>
    </lineage>
</organism>
<dbReference type="RefSeq" id="XP_025378761.1">
    <property type="nucleotide sequence ID" value="XM_025521050.1"/>
</dbReference>
<keyword evidence="3" id="KW-1185">Reference proteome</keyword>
<gene>
    <name evidence="2" type="ORF">FA10DRAFT_265414</name>
</gene>
<evidence type="ECO:0000256" key="1">
    <source>
        <dbReference type="SAM" id="MobiDB-lite"/>
    </source>
</evidence>
<feature type="region of interest" description="Disordered" evidence="1">
    <location>
        <begin position="362"/>
        <end position="383"/>
    </location>
</feature>
<dbReference type="InParanoid" id="A0A316YU56"/>
<protein>
    <submittedName>
        <fullName evidence="2">Uncharacterized protein</fullName>
    </submittedName>
</protein>
<dbReference type="GeneID" id="37042966"/>
<evidence type="ECO:0000313" key="3">
    <source>
        <dbReference type="Proteomes" id="UP000245768"/>
    </source>
</evidence>
<sequence>MSSEPPFPAPKGMEWDPAKKRFFKVDPKRARVAPKPAVVEVEEAGGSNSGGGEQGEEQVPIEPAAFPHSPNDAPATFAPVDIAALRSGGVSFSASSRYRSANIASRMAEMSYRETVEIDFDTPPNVWARTFALNTLDSVPELGALMWMTTRRGSCLFFDSSERRGSGMTRVGVRFGPQHWRDPSSPFSPIVATRARRDENEEEVDEEQLNFFRIARIIDQARIGPYDARFTSFAHHRGLVGSVLVGEKLWFSHMEPNREADQPRSFDAHGLHVSDVRVTEPCGFALRRIEGGQGAAKAIVAAYGLGGRVGYVKIVNGATDEASVPFRQSDIFDIDVLPSGKQAWLLCRNGNLYSIQIDETAADEDDNSHKRKRKKRKMQAPAKVPTAEEDRVVAFRIISDDEVLILCDSGNLYLSSPKEPGLRTMQFSLPHSQRQQSQNGLAVDVEHRLFALGGPLLVIWSLDRPMPLYAGLPHGHRPFGPVTFCPRFHVARAEKQGGSLFLPRGLPGIANGGMGSRIEFYE</sequence>
<dbReference type="Proteomes" id="UP000245768">
    <property type="component" value="Unassembled WGS sequence"/>
</dbReference>
<accession>A0A316YU56</accession>
<feature type="region of interest" description="Disordered" evidence="1">
    <location>
        <begin position="33"/>
        <end position="57"/>
    </location>
</feature>
<dbReference type="EMBL" id="KZ819635">
    <property type="protein sequence ID" value="PWN91563.1"/>
    <property type="molecule type" value="Genomic_DNA"/>
</dbReference>
<dbReference type="AlphaFoldDB" id="A0A316YU56"/>